<keyword evidence="3" id="KW-1185">Reference proteome</keyword>
<dbReference type="InterPro" id="IPR051450">
    <property type="entry name" value="Gfo/Idh/MocA_Oxidoreductases"/>
</dbReference>
<dbReference type="PANTHER" id="PTHR43377">
    <property type="entry name" value="BILIVERDIN REDUCTASE A"/>
    <property type="match status" value="1"/>
</dbReference>
<dbReference type="EMBL" id="FNVT01000022">
    <property type="protein sequence ID" value="SEH01769.1"/>
    <property type="molecule type" value="Genomic_DNA"/>
</dbReference>
<dbReference type="SUPFAM" id="SSF51735">
    <property type="entry name" value="NAD(P)-binding Rossmann-fold domains"/>
    <property type="match status" value="1"/>
</dbReference>
<accession>A0A1H6EY17</accession>
<dbReference type="Gene3D" id="3.30.360.10">
    <property type="entry name" value="Dihydrodipicolinate Reductase, domain 2"/>
    <property type="match status" value="1"/>
</dbReference>
<evidence type="ECO:0000259" key="1">
    <source>
        <dbReference type="Pfam" id="PF01408"/>
    </source>
</evidence>
<feature type="domain" description="Gfo/Idh/MocA-like oxidoreductase N-terminal" evidence="1">
    <location>
        <begin position="7"/>
        <end position="130"/>
    </location>
</feature>
<dbReference type="Proteomes" id="UP000236732">
    <property type="component" value="Unassembled WGS sequence"/>
</dbReference>
<dbReference type="GO" id="GO:0000166">
    <property type="term" value="F:nucleotide binding"/>
    <property type="evidence" value="ECO:0007669"/>
    <property type="project" value="InterPro"/>
</dbReference>
<dbReference type="InterPro" id="IPR000683">
    <property type="entry name" value="Gfo/Idh/MocA-like_OxRdtase_N"/>
</dbReference>
<dbReference type="Gene3D" id="3.40.50.720">
    <property type="entry name" value="NAD(P)-binding Rossmann-like Domain"/>
    <property type="match status" value="1"/>
</dbReference>
<dbReference type="AlphaFoldDB" id="A0A1H6EY17"/>
<evidence type="ECO:0000313" key="2">
    <source>
        <dbReference type="EMBL" id="SEH01769.1"/>
    </source>
</evidence>
<reference evidence="2 3" key="1">
    <citation type="submission" date="2016-10" db="EMBL/GenBank/DDBJ databases">
        <authorList>
            <person name="de Groot N.N."/>
        </authorList>
    </citation>
    <scope>NUCLEOTIDE SEQUENCE [LARGE SCALE GENOMIC DNA]</scope>
    <source>
        <strain evidence="2 3">CGMCC 4.7037</strain>
    </source>
</reference>
<dbReference type="Pfam" id="PF01408">
    <property type="entry name" value="GFO_IDH_MocA"/>
    <property type="match status" value="1"/>
</dbReference>
<protein>
    <submittedName>
        <fullName evidence="2">Predicted dehydrogenase</fullName>
    </submittedName>
</protein>
<gene>
    <name evidence="2" type="ORF">SAMN05444920_12218</name>
</gene>
<evidence type="ECO:0000313" key="3">
    <source>
        <dbReference type="Proteomes" id="UP000236732"/>
    </source>
</evidence>
<name>A0A1H6EY17_9ACTN</name>
<dbReference type="PANTHER" id="PTHR43377:SF1">
    <property type="entry name" value="BILIVERDIN REDUCTASE A"/>
    <property type="match status" value="1"/>
</dbReference>
<organism evidence="2 3">
    <name type="scientific">Nonomuraea solani</name>
    <dbReference type="NCBI Taxonomy" id="1144553"/>
    <lineage>
        <taxon>Bacteria</taxon>
        <taxon>Bacillati</taxon>
        <taxon>Actinomycetota</taxon>
        <taxon>Actinomycetes</taxon>
        <taxon>Streptosporangiales</taxon>
        <taxon>Streptosporangiaceae</taxon>
        <taxon>Nonomuraea</taxon>
    </lineage>
</organism>
<dbReference type="InterPro" id="IPR036291">
    <property type="entry name" value="NAD(P)-bd_dom_sf"/>
</dbReference>
<proteinExistence type="predicted"/>
<sequence length="340" mass="36354">MNPMNPINVVIVGCGLIAGRWIRALSADRRVTIAALVDVDREAATRLAQRSGLAEVPWFANLESALAANGSGIVAGIVVNLTPADLHAPHTQTALEQGWHVFTEKPLALHLDQARDLVQLAHRRELVLAVMSNRGHDRRFLAFRDLVHAAGAGPYTISQDMFVRLPAAGFRSQLTFPAVADLAVHAFDQIQQLIRAAPVSVHCTETPLPFLGAHCSIAAATVAFADGSVFTFRGGFTGSLTGMAHRTCADGHWRIDQPGIGWQWNGLDTVATFHDVDPDHPTITAMATPPDGHGPRITAMLDAVHGGPCLPDALGSIALLDAALRSARTGQPTDMTEAWR</sequence>